<accession>A0ABP9L078</accession>
<sequence length="109" mass="12635">MNQITAIAGALFAVAIVVETVVCLAFLHHLRARHPRQWLHAEQPLIWQDRTVLSARSTMLYLHQREYSYSLDRDGIDYCDRYRTVMLVAYWFTAITGFAALTTLALYGW</sequence>
<dbReference type="Proteomes" id="UP001501083">
    <property type="component" value="Unassembled WGS sequence"/>
</dbReference>
<feature type="transmembrane region" description="Helical" evidence="1">
    <location>
        <begin position="87"/>
        <end position="107"/>
    </location>
</feature>
<keyword evidence="1" id="KW-0472">Membrane</keyword>
<dbReference type="RefSeq" id="WP_158982982.1">
    <property type="nucleotide sequence ID" value="NZ_BAABKY010000001.1"/>
</dbReference>
<name>A0ABP9L078_9GAMM</name>
<feature type="transmembrane region" description="Helical" evidence="1">
    <location>
        <begin position="6"/>
        <end position="27"/>
    </location>
</feature>
<proteinExistence type="predicted"/>
<keyword evidence="1" id="KW-1133">Transmembrane helix</keyword>
<evidence type="ECO:0000313" key="2">
    <source>
        <dbReference type="EMBL" id="GAA5068748.1"/>
    </source>
</evidence>
<protein>
    <submittedName>
        <fullName evidence="2">Uncharacterized protein</fullName>
    </submittedName>
</protein>
<evidence type="ECO:0000256" key="1">
    <source>
        <dbReference type="SAM" id="Phobius"/>
    </source>
</evidence>
<gene>
    <name evidence="2" type="ORF">GCM10025759_04820</name>
</gene>
<keyword evidence="1" id="KW-0812">Transmembrane</keyword>
<dbReference type="EMBL" id="BAABKY010000001">
    <property type="protein sequence ID" value="GAA5068748.1"/>
    <property type="molecule type" value="Genomic_DNA"/>
</dbReference>
<organism evidence="2 3">
    <name type="scientific">Lysobacter panacisoli</name>
    <dbReference type="NCBI Taxonomy" id="1255263"/>
    <lineage>
        <taxon>Bacteria</taxon>
        <taxon>Pseudomonadati</taxon>
        <taxon>Pseudomonadota</taxon>
        <taxon>Gammaproteobacteria</taxon>
        <taxon>Lysobacterales</taxon>
        <taxon>Lysobacteraceae</taxon>
        <taxon>Lysobacter</taxon>
    </lineage>
</organism>
<evidence type="ECO:0000313" key="3">
    <source>
        <dbReference type="Proteomes" id="UP001501083"/>
    </source>
</evidence>
<comment type="caution">
    <text evidence="2">The sequence shown here is derived from an EMBL/GenBank/DDBJ whole genome shotgun (WGS) entry which is preliminary data.</text>
</comment>
<keyword evidence="3" id="KW-1185">Reference proteome</keyword>
<reference evidence="3" key="1">
    <citation type="journal article" date="2019" name="Int. J. Syst. Evol. Microbiol.">
        <title>The Global Catalogue of Microorganisms (GCM) 10K type strain sequencing project: providing services to taxonomists for standard genome sequencing and annotation.</title>
        <authorList>
            <consortium name="The Broad Institute Genomics Platform"/>
            <consortium name="The Broad Institute Genome Sequencing Center for Infectious Disease"/>
            <person name="Wu L."/>
            <person name="Ma J."/>
        </authorList>
    </citation>
    <scope>NUCLEOTIDE SEQUENCE [LARGE SCALE GENOMIC DNA]</scope>
    <source>
        <strain evidence="3">JCM 19212</strain>
    </source>
</reference>